<dbReference type="AlphaFoldDB" id="A0A448XR31"/>
<dbReference type="Proteomes" id="UP000784294">
    <property type="component" value="Unassembled WGS sequence"/>
</dbReference>
<name>A0A448XR31_9PLAT</name>
<protein>
    <submittedName>
        <fullName evidence="1">Uncharacterized protein</fullName>
    </submittedName>
</protein>
<proteinExistence type="predicted"/>
<dbReference type="EMBL" id="CAAALY010276765">
    <property type="protein sequence ID" value="VEL42810.1"/>
    <property type="molecule type" value="Genomic_DNA"/>
</dbReference>
<accession>A0A448XR31</accession>
<comment type="caution">
    <text evidence="1">The sequence shown here is derived from an EMBL/GenBank/DDBJ whole genome shotgun (WGS) entry which is preliminary data.</text>
</comment>
<organism evidence="1 2">
    <name type="scientific">Protopolystoma xenopodis</name>
    <dbReference type="NCBI Taxonomy" id="117903"/>
    <lineage>
        <taxon>Eukaryota</taxon>
        <taxon>Metazoa</taxon>
        <taxon>Spiralia</taxon>
        <taxon>Lophotrochozoa</taxon>
        <taxon>Platyhelminthes</taxon>
        <taxon>Monogenea</taxon>
        <taxon>Polyopisthocotylea</taxon>
        <taxon>Polystomatidea</taxon>
        <taxon>Polystomatidae</taxon>
        <taxon>Protopolystoma</taxon>
    </lineage>
</organism>
<evidence type="ECO:0000313" key="1">
    <source>
        <dbReference type="EMBL" id="VEL42810.1"/>
    </source>
</evidence>
<sequence length="78" mass="8456">MKPRASSALIGIEVYYLKNSVNQNIPVKGNDSWPKEAMSSLVEVNLRIASSQTFTLTVSVKLKLSAAGPNGDLLFAFK</sequence>
<gene>
    <name evidence="1" type="ORF">PXEA_LOCUS36250</name>
</gene>
<keyword evidence="2" id="KW-1185">Reference proteome</keyword>
<reference evidence="1" key="1">
    <citation type="submission" date="2018-11" db="EMBL/GenBank/DDBJ databases">
        <authorList>
            <consortium name="Pathogen Informatics"/>
        </authorList>
    </citation>
    <scope>NUCLEOTIDE SEQUENCE</scope>
</reference>
<evidence type="ECO:0000313" key="2">
    <source>
        <dbReference type="Proteomes" id="UP000784294"/>
    </source>
</evidence>